<dbReference type="eggNOG" id="COG2971">
    <property type="taxonomic scope" value="Bacteria"/>
</dbReference>
<dbReference type="HOGENOM" id="CLU_016274_1_2_0"/>
<evidence type="ECO:0000313" key="2">
    <source>
        <dbReference type="EMBL" id="GAK58784.1"/>
    </source>
</evidence>
<dbReference type="Proteomes" id="UP000030661">
    <property type="component" value="Unassembled WGS sequence"/>
</dbReference>
<feature type="domain" description="ATPase BadF/BadG/BcrA/BcrD type" evidence="1">
    <location>
        <begin position="5"/>
        <end position="297"/>
    </location>
</feature>
<name>A0A081C2H9_VECG1</name>
<dbReference type="Pfam" id="PF01869">
    <property type="entry name" value="BcrAD_BadFG"/>
    <property type="match status" value="1"/>
</dbReference>
<dbReference type="InterPro" id="IPR052519">
    <property type="entry name" value="Euk-type_GlcNAc_Kinase"/>
</dbReference>
<protein>
    <submittedName>
        <fullName evidence="2">ATPase, BadF/BadG/BcrA/BcrD type</fullName>
    </submittedName>
</protein>
<dbReference type="STRING" id="1499967.U27_05759"/>
<dbReference type="InterPro" id="IPR043129">
    <property type="entry name" value="ATPase_NBD"/>
</dbReference>
<evidence type="ECO:0000313" key="3">
    <source>
        <dbReference type="Proteomes" id="UP000030661"/>
    </source>
</evidence>
<dbReference type="PANTHER" id="PTHR43190">
    <property type="entry name" value="N-ACETYL-D-GLUCOSAMINE KINASE"/>
    <property type="match status" value="1"/>
</dbReference>
<dbReference type="AlphaFoldDB" id="A0A081C2H9"/>
<accession>A0A081C2H9</accession>
<evidence type="ECO:0000259" key="1">
    <source>
        <dbReference type="Pfam" id="PF01869"/>
    </source>
</evidence>
<sequence length="323" mass="35510">MKHFIGIDIGNTKTLYVLADETGDVKSVYYGRGANYQGCGREQAIAILQAGFSTLLQQSGCSFSEISGLYYGAAGADTSHDFEMLRNILASVTPSISFDFENDGWISLKSGTIDGIGMVVTCGSGNTNFAMNARGQRKRIGGLCEYLGDVLGAYRIAHFACSAAMRSADGRAEPTILTRMIPDALEVKQPEDIINLPMNAATVKTVIQTFFKAAEMGDGKALEITWMLTKEVLTIVREFSTTLFTLDEQLTLVLDGPVFRAQYQPLMRMIELALRQRYHVNIIVPQWDPVVGALFYALENGGIQLTNEISQRIIQTYCNCLHP</sequence>
<keyword evidence="3" id="KW-1185">Reference proteome</keyword>
<dbReference type="EMBL" id="DF820468">
    <property type="protein sequence ID" value="GAK58784.1"/>
    <property type="molecule type" value="Genomic_DNA"/>
</dbReference>
<dbReference type="InterPro" id="IPR002731">
    <property type="entry name" value="ATPase_BadF"/>
</dbReference>
<proteinExistence type="predicted"/>
<dbReference type="Gene3D" id="3.30.420.40">
    <property type="match status" value="2"/>
</dbReference>
<reference evidence="2" key="1">
    <citation type="journal article" date="2015" name="PeerJ">
        <title>First genomic representation of candidate bacterial phylum KSB3 points to enhanced environmental sensing as a trigger of wastewater bulking.</title>
        <authorList>
            <person name="Sekiguchi Y."/>
            <person name="Ohashi A."/>
            <person name="Parks D.H."/>
            <person name="Yamauchi T."/>
            <person name="Tyson G.W."/>
            <person name="Hugenholtz P."/>
        </authorList>
    </citation>
    <scope>NUCLEOTIDE SEQUENCE [LARGE SCALE GENOMIC DNA]</scope>
</reference>
<dbReference type="SUPFAM" id="SSF53067">
    <property type="entry name" value="Actin-like ATPase domain"/>
    <property type="match status" value="2"/>
</dbReference>
<organism evidence="2">
    <name type="scientific">Vecturithrix granuli</name>
    <dbReference type="NCBI Taxonomy" id="1499967"/>
    <lineage>
        <taxon>Bacteria</taxon>
        <taxon>Candidatus Moduliflexota</taxon>
        <taxon>Candidatus Vecturitrichia</taxon>
        <taxon>Candidatus Vecturitrichales</taxon>
        <taxon>Candidatus Vecturitrichaceae</taxon>
        <taxon>Candidatus Vecturithrix</taxon>
    </lineage>
</organism>
<gene>
    <name evidence="2" type="ORF">U27_05759</name>
</gene>
<dbReference type="PANTHER" id="PTHR43190:SF3">
    <property type="entry name" value="N-ACETYL-D-GLUCOSAMINE KINASE"/>
    <property type="match status" value="1"/>
</dbReference>
<dbReference type="CDD" id="cd24007">
    <property type="entry name" value="ASKHA_NBD_eukNAGK-like"/>
    <property type="match status" value="1"/>
</dbReference>